<comment type="caution">
    <text evidence="3">The sequence shown here is derived from an EMBL/GenBank/DDBJ whole genome shotgun (WGS) entry which is preliminary data.</text>
</comment>
<keyword evidence="4" id="KW-1185">Reference proteome</keyword>
<accession>A0A4U6BK83</accession>
<name>A0A4U6BK83_9BRAD</name>
<dbReference type="InterPro" id="IPR011008">
    <property type="entry name" value="Dimeric_a/b-barrel"/>
</dbReference>
<keyword evidence="3" id="KW-0560">Oxidoreductase</keyword>
<protein>
    <submittedName>
        <fullName evidence="3">Antibiotic biosynthesis monooxygenase</fullName>
    </submittedName>
</protein>
<evidence type="ECO:0000256" key="1">
    <source>
        <dbReference type="SAM" id="MobiDB-lite"/>
    </source>
</evidence>
<sequence>MSGTIHHDRTQPSGNEPRPFVLINSFTPKPGKLDELAALLEAARDSFSDKISGFHGGRIYRDVDGSSALLIGVFETEDHYESWITTDLFASYRAQILPLIESMGQSRIEAGNARKTAHRRTPERSRDDMDACAS</sequence>
<dbReference type="PROSITE" id="PS51725">
    <property type="entry name" value="ABM"/>
    <property type="match status" value="1"/>
</dbReference>
<evidence type="ECO:0000259" key="2">
    <source>
        <dbReference type="PROSITE" id="PS51725"/>
    </source>
</evidence>
<dbReference type="GO" id="GO:0004497">
    <property type="term" value="F:monooxygenase activity"/>
    <property type="evidence" value="ECO:0007669"/>
    <property type="project" value="UniProtKB-KW"/>
</dbReference>
<dbReference type="AlphaFoldDB" id="A0A4U6BK83"/>
<dbReference type="STRING" id="211460.YH63_15075"/>
<dbReference type="EMBL" id="LBIA02000001">
    <property type="protein sequence ID" value="TKT70602.1"/>
    <property type="molecule type" value="Genomic_DNA"/>
</dbReference>
<organism evidence="3 4">
    <name type="scientific">Afipia massiliensis</name>
    <dbReference type="NCBI Taxonomy" id="211460"/>
    <lineage>
        <taxon>Bacteria</taxon>
        <taxon>Pseudomonadati</taxon>
        <taxon>Pseudomonadota</taxon>
        <taxon>Alphaproteobacteria</taxon>
        <taxon>Hyphomicrobiales</taxon>
        <taxon>Nitrobacteraceae</taxon>
        <taxon>Afipia</taxon>
    </lineage>
</organism>
<feature type="region of interest" description="Disordered" evidence="1">
    <location>
        <begin position="108"/>
        <end position="134"/>
    </location>
</feature>
<dbReference type="Pfam" id="PF03992">
    <property type="entry name" value="ABM"/>
    <property type="match status" value="1"/>
</dbReference>
<dbReference type="Gene3D" id="3.30.70.100">
    <property type="match status" value="1"/>
</dbReference>
<evidence type="ECO:0000313" key="4">
    <source>
        <dbReference type="Proteomes" id="UP000034832"/>
    </source>
</evidence>
<proteinExistence type="predicted"/>
<feature type="domain" description="ABM" evidence="2">
    <location>
        <begin position="20"/>
        <end position="108"/>
    </location>
</feature>
<evidence type="ECO:0000313" key="3">
    <source>
        <dbReference type="EMBL" id="TKT70602.1"/>
    </source>
</evidence>
<feature type="compositionally biased region" description="Basic and acidic residues" evidence="1">
    <location>
        <begin position="120"/>
        <end position="134"/>
    </location>
</feature>
<keyword evidence="3" id="KW-0503">Monooxygenase</keyword>
<dbReference type="OrthoDB" id="2868574at2"/>
<dbReference type="RefSeq" id="WP_046829771.1">
    <property type="nucleotide sequence ID" value="NZ_LBIA02000001.1"/>
</dbReference>
<dbReference type="Proteomes" id="UP000034832">
    <property type="component" value="Unassembled WGS sequence"/>
</dbReference>
<dbReference type="SUPFAM" id="SSF54909">
    <property type="entry name" value="Dimeric alpha+beta barrel"/>
    <property type="match status" value="1"/>
</dbReference>
<gene>
    <name evidence="3" type="ORF">YH63_003810</name>
</gene>
<dbReference type="InterPro" id="IPR007138">
    <property type="entry name" value="ABM_dom"/>
</dbReference>
<reference evidence="3" key="1">
    <citation type="submission" date="2019-04" db="EMBL/GenBank/DDBJ databases">
        <title>Whole genome sequencing of cave bacteria.</title>
        <authorList>
            <person name="Gan H.M."/>
            <person name="Barton H."/>
            <person name="Savka M.A."/>
        </authorList>
    </citation>
    <scope>NUCLEOTIDE SEQUENCE [LARGE SCALE GENOMIC DNA]</scope>
    <source>
        <strain evidence="3">LC387</strain>
    </source>
</reference>